<dbReference type="InterPro" id="IPR011042">
    <property type="entry name" value="6-blade_b-propeller_TolB-like"/>
</dbReference>
<dbReference type="OrthoDB" id="9771173at2"/>
<dbReference type="Proteomes" id="UP000219573">
    <property type="component" value="Unassembled WGS sequence"/>
</dbReference>
<dbReference type="GO" id="GO:0016020">
    <property type="term" value="C:membrane"/>
    <property type="evidence" value="ECO:0007669"/>
    <property type="project" value="InterPro"/>
</dbReference>
<dbReference type="Pfam" id="PF02333">
    <property type="entry name" value="Phytase"/>
    <property type="match status" value="1"/>
</dbReference>
<dbReference type="SUPFAM" id="SSF49313">
    <property type="entry name" value="Cadherin-like"/>
    <property type="match status" value="1"/>
</dbReference>
<dbReference type="PROSITE" id="PS51662">
    <property type="entry name" value="BP_PHYTASE"/>
    <property type="match status" value="1"/>
</dbReference>
<dbReference type="GO" id="GO:0016158">
    <property type="term" value="F:inositol hexakisphosphate 3-phosphatase activity"/>
    <property type="evidence" value="ECO:0007669"/>
    <property type="project" value="InterPro"/>
</dbReference>
<evidence type="ECO:0000313" key="2">
    <source>
        <dbReference type="EMBL" id="SNY31539.1"/>
    </source>
</evidence>
<protein>
    <submittedName>
        <fullName evidence="2">3-phytase</fullName>
    </submittedName>
</protein>
<dbReference type="SUPFAM" id="SSF50956">
    <property type="entry name" value="Thermostable phytase (3-phytase)"/>
    <property type="match status" value="1"/>
</dbReference>
<accession>A0A285H720</accession>
<evidence type="ECO:0000313" key="3">
    <source>
        <dbReference type="Proteomes" id="UP000219573"/>
    </source>
</evidence>
<name>A0A285H720_9FIRM</name>
<keyword evidence="3" id="KW-1185">Reference proteome</keyword>
<dbReference type="InterPro" id="IPR015919">
    <property type="entry name" value="Cadherin-like_sf"/>
</dbReference>
<dbReference type="InterPro" id="IPR000601">
    <property type="entry name" value="PKD_dom"/>
</dbReference>
<dbReference type="Pfam" id="PF18911">
    <property type="entry name" value="PKD_4"/>
    <property type="match status" value="1"/>
</dbReference>
<dbReference type="EMBL" id="OBDZ01000015">
    <property type="protein sequence ID" value="SNY31539.1"/>
    <property type="molecule type" value="Genomic_DNA"/>
</dbReference>
<gene>
    <name evidence="2" type="ORF">SAMN06265827_11515</name>
</gene>
<reference evidence="3" key="1">
    <citation type="submission" date="2017-09" db="EMBL/GenBank/DDBJ databases">
        <authorList>
            <person name="Varghese N."/>
            <person name="Submissions S."/>
        </authorList>
    </citation>
    <scope>NUCLEOTIDE SEQUENCE [LARGE SCALE GENOMIC DNA]</scope>
    <source>
        <strain evidence="3">MSL47</strain>
    </source>
</reference>
<dbReference type="InterPro" id="IPR013783">
    <property type="entry name" value="Ig-like_fold"/>
</dbReference>
<evidence type="ECO:0000259" key="1">
    <source>
        <dbReference type="PROSITE" id="PS51662"/>
    </source>
</evidence>
<dbReference type="Gene3D" id="2.60.40.10">
    <property type="entry name" value="Immunoglobulins"/>
    <property type="match status" value="1"/>
</dbReference>
<dbReference type="Gene3D" id="2.120.10.30">
    <property type="entry name" value="TolB, C-terminal domain"/>
    <property type="match status" value="1"/>
</dbReference>
<sequence>MKSSVLKKMKGYIVVVALLMTVSIFVSKVNANDNVVTVYPTLETESAHNFGDTADDTCIWIHPEDEELSLIIGDDKHGGLYVWNLDGTERQYTEVESDMNNLDIRYNFTLGNRVIALIGVVNENNQCLSFYTVNPVTRQLKSLGDIPLYKRKPYGGAMYHSSKTDKFYFFVNWKDGTVQQWELNGESGYINGNMVREFNVGSQVEGCVADDELGAFYIGEEEVGLWRYGAEPKDGDKRTMVDSTDSSAGGHLTADVEGVTLYYCNDKEKGYLICSSQGNSTYQIYNRKNNEYIGTFSIEATDEIDKTTETDGCDVTNVDLGDLFPKGLFIAHDHSNDGTDYSNHKLVRWDDIADKLDLEVDDDYDPTEGENEGPDLKDIKDKKIHPGEKISFKIYAEDEEDNDIDYYALNLPDGATFDPVNQEFSWVPRYNQTGDYEIKFVVTDGYQVDDETVDIKVK</sequence>
<feature type="domain" description="BPP" evidence="1">
    <location>
        <begin position="28"/>
        <end position="356"/>
    </location>
</feature>
<dbReference type="AlphaFoldDB" id="A0A285H720"/>
<dbReference type="RefSeq" id="WP_097018108.1">
    <property type="nucleotide sequence ID" value="NZ_OBDZ01000015.1"/>
</dbReference>
<organism evidence="2 3">
    <name type="scientific">Orenia metallireducens</name>
    <dbReference type="NCBI Taxonomy" id="1413210"/>
    <lineage>
        <taxon>Bacteria</taxon>
        <taxon>Bacillati</taxon>
        <taxon>Bacillota</taxon>
        <taxon>Clostridia</taxon>
        <taxon>Halanaerobiales</taxon>
        <taxon>Halobacteroidaceae</taxon>
        <taxon>Orenia</taxon>
    </lineage>
</organism>
<dbReference type="InterPro" id="IPR003431">
    <property type="entry name" value="B-propeller_Phytase"/>
</dbReference>
<dbReference type="GO" id="GO:0005509">
    <property type="term" value="F:calcium ion binding"/>
    <property type="evidence" value="ECO:0007669"/>
    <property type="project" value="InterPro"/>
</dbReference>
<proteinExistence type="predicted"/>